<proteinExistence type="predicted"/>
<dbReference type="Gene3D" id="3.90.79.10">
    <property type="entry name" value="Nucleoside Triphosphate Pyrophosphohydrolase"/>
    <property type="match status" value="1"/>
</dbReference>
<dbReference type="PANTHER" id="PTHR12629">
    <property type="entry name" value="DIPHOSPHOINOSITOL POLYPHOSPHATE PHOSPHOHYDROLASE"/>
    <property type="match status" value="1"/>
</dbReference>
<protein>
    <recommendedName>
        <fullName evidence="4">Nudix hydrolase domain-containing protein</fullName>
    </recommendedName>
</protein>
<feature type="chain" id="PRO_5046966674" description="Nudix hydrolase domain-containing protein" evidence="3">
    <location>
        <begin position="19"/>
        <end position="411"/>
    </location>
</feature>
<sequence length="411" mass="46281">MGLLFLVILTLFLPSCAGANLRKLGVEAAAMNNSRALSAVSRHLTNVKIYPIEMFENAASTEVQAAIQKLEKANIRPTLNKVESLKTKEMSPAPVTFPEKVELRLREFDNLAPHKPREVIVDEKKLILKLDPIRKRMENYPHDKLSVDGLSRLLELEIERGRRWDSGQILHKQSGTGMALERTEEEKEVIRRRGGAAPLMHSSIGRDGQMINKFGEKVMSFCVTIRHKDGGPFVRRVEGKQGYHYANKEDVEMVIISSSNQAKSNWITVKGGRNIGEQPEQAALRETLEECGFAVTIRKRLENKVVVKQPKKPGDKVEMSRWETWVMDGGEGQGIQYGKKEGEAVGKAYEMFSEDGRLRGLFAFDDAVALIKHSDPVMAANLQRVERLFGTQQRPKDAKLAKLKLELPEET</sequence>
<keyword evidence="2" id="KW-0378">Hydrolase</keyword>
<keyword evidence="1" id="KW-0479">Metal-binding</keyword>
<accession>A0ABN8C7E2</accession>
<feature type="signal peptide" evidence="3">
    <location>
        <begin position="1"/>
        <end position="18"/>
    </location>
</feature>
<evidence type="ECO:0000256" key="2">
    <source>
        <dbReference type="ARBA" id="ARBA00022801"/>
    </source>
</evidence>
<evidence type="ECO:0000313" key="6">
    <source>
        <dbReference type="Proteomes" id="UP001157938"/>
    </source>
</evidence>
<evidence type="ECO:0000256" key="3">
    <source>
        <dbReference type="SAM" id="SignalP"/>
    </source>
</evidence>
<keyword evidence="3" id="KW-0732">Signal</keyword>
<name>A0ABN8C7E2_9STRA</name>
<feature type="domain" description="Nudix hydrolase" evidence="4">
    <location>
        <begin position="253"/>
        <end position="320"/>
    </location>
</feature>
<gene>
    <name evidence="5" type="ORF">PFR001_LOCUS4434</name>
</gene>
<dbReference type="InterPro" id="IPR000086">
    <property type="entry name" value="NUDIX_hydrolase_dom"/>
</dbReference>
<evidence type="ECO:0000256" key="1">
    <source>
        <dbReference type="ARBA" id="ARBA00022723"/>
    </source>
</evidence>
<dbReference type="PROSITE" id="PS00893">
    <property type="entry name" value="NUDIX_BOX"/>
    <property type="match status" value="1"/>
</dbReference>
<dbReference type="SUPFAM" id="SSF55811">
    <property type="entry name" value="Nudix"/>
    <property type="match status" value="1"/>
</dbReference>
<evidence type="ECO:0000313" key="5">
    <source>
        <dbReference type="EMBL" id="CAH0488986.1"/>
    </source>
</evidence>
<evidence type="ECO:0000259" key="4">
    <source>
        <dbReference type="Pfam" id="PF00293"/>
    </source>
</evidence>
<dbReference type="InterPro" id="IPR015797">
    <property type="entry name" value="NUDIX_hydrolase-like_dom_sf"/>
</dbReference>
<comment type="caution">
    <text evidence="5">The sequence shown here is derived from an EMBL/GenBank/DDBJ whole genome shotgun (WGS) entry which is preliminary data.</text>
</comment>
<keyword evidence="6" id="KW-1185">Reference proteome</keyword>
<reference evidence="5 6" key="1">
    <citation type="submission" date="2021-11" db="EMBL/GenBank/DDBJ databases">
        <authorList>
            <person name="Islam A."/>
            <person name="Islam S."/>
            <person name="Flora M.S."/>
            <person name="Rahman M."/>
            <person name="Ziaur R.M."/>
            <person name="Epstein J.H."/>
            <person name="Hassan M."/>
            <person name="Klassen M."/>
            <person name="Woodard K."/>
            <person name="Webb A."/>
            <person name="Webby R.J."/>
            <person name="El Zowalaty M.E."/>
        </authorList>
    </citation>
    <scope>NUCLEOTIDE SEQUENCE [LARGE SCALE GENOMIC DNA]</scope>
    <source>
        <strain evidence="5">Pf1</strain>
    </source>
</reference>
<dbReference type="PANTHER" id="PTHR12629:SF0">
    <property type="entry name" value="DIPHOSPHOINOSITOL-POLYPHOSPHATE DIPHOSPHATASE"/>
    <property type="match status" value="1"/>
</dbReference>
<dbReference type="InterPro" id="IPR020084">
    <property type="entry name" value="NUDIX_hydrolase_CS"/>
</dbReference>
<dbReference type="EMBL" id="CAKLBC010000939">
    <property type="protein sequence ID" value="CAH0488986.1"/>
    <property type="molecule type" value="Genomic_DNA"/>
</dbReference>
<dbReference type="Proteomes" id="UP001157938">
    <property type="component" value="Unassembled WGS sequence"/>
</dbReference>
<organism evidence="5 6">
    <name type="scientific">Peronospora farinosa</name>
    <dbReference type="NCBI Taxonomy" id="134698"/>
    <lineage>
        <taxon>Eukaryota</taxon>
        <taxon>Sar</taxon>
        <taxon>Stramenopiles</taxon>
        <taxon>Oomycota</taxon>
        <taxon>Peronosporomycetes</taxon>
        <taxon>Peronosporales</taxon>
        <taxon>Peronosporaceae</taxon>
        <taxon>Peronospora</taxon>
    </lineage>
</organism>
<dbReference type="Pfam" id="PF00293">
    <property type="entry name" value="NUDIX"/>
    <property type="match status" value="1"/>
</dbReference>